<keyword evidence="3" id="KW-1185">Reference proteome</keyword>
<feature type="chain" id="PRO_5022786172" description="Proline-rich region" evidence="1">
    <location>
        <begin position="26"/>
        <end position="145"/>
    </location>
</feature>
<accession>A0A5B8CQP5</accession>
<evidence type="ECO:0000313" key="3">
    <source>
        <dbReference type="Proteomes" id="UP000311008"/>
    </source>
</evidence>
<dbReference type="AlphaFoldDB" id="A0A5B8CQP5"/>
<dbReference type="KEGG" id="mmec:FIU01_02940"/>
<dbReference type="Proteomes" id="UP000311008">
    <property type="component" value="Chromosome"/>
</dbReference>
<gene>
    <name evidence="2" type="ORF">FIU01_02940</name>
</gene>
<evidence type="ECO:0000256" key="1">
    <source>
        <dbReference type="SAM" id="SignalP"/>
    </source>
</evidence>
<protein>
    <recommendedName>
        <fullName evidence="4">Proline-rich region</fullName>
    </recommendedName>
</protein>
<organism evidence="2 3">
    <name type="scientific">Methylophilus medardicus</name>
    <dbReference type="NCBI Taxonomy" id="2588534"/>
    <lineage>
        <taxon>Bacteria</taxon>
        <taxon>Pseudomonadati</taxon>
        <taxon>Pseudomonadota</taxon>
        <taxon>Betaproteobacteria</taxon>
        <taxon>Nitrosomonadales</taxon>
        <taxon>Methylophilaceae</taxon>
        <taxon>Methylophilus</taxon>
    </lineage>
</organism>
<sequence length="145" mass="15732">MKIFKRFCLGSLVALMLLSSQMAQAHPPGRGGWHRGGGGVGVYFGAPYPYFPYPYSPYAYPYPYVVSAPPVIVTQPQPQVYIEQVSDSSTPPAQVSPPAASAGNNNGQAYWYYCEQANGYYPYIKDCPAGWKQVSPTPPPATSAN</sequence>
<proteinExistence type="predicted"/>
<dbReference type="OrthoDB" id="5397649at2"/>
<name>A0A5B8CQP5_9PROT</name>
<dbReference type="RefSeq" id="WP_140002821.1">
    <property type="nucleotide sequence ID" value="NZ_CP040946.1"/>
</dbReference>
<keyword evidence="1" id="KW-0732">Signal</keyword>
<reference evidence="3" key="1">
    <citation type="journal article" date="2019" name="ISME J.">
        <title>Evolution in action: habitat transition from sediment to the pelagial leads to genome streamlining in Methylophilaceae.</title>
        <authorList>
            <person name="Salcher M."/>
            <person name="Schaefle D."/>
            <person name="Kaspar M."/>
            <person name="Neuenschwander S.M."/>
            <person name="Ghai R."/>
        </authorList>
    </citation>
    <scope>NUCLEOTIDE SEQUENCE [LARGE SCALE GENOMIC DNA]</scope>
    <source>
        <strain evidence="3">MMS-M-51</strain>
    </source>
</reference>
<dbReference type="EMBL" id="CP040946">
    <property type="protein sequence ID" value="QDC43584.1"/>
    <property type="molecule type" value="Genomic_DNA"/>
</dbReference>
<evidence type="ECO:0008006" key="4">
    <source>
        <dbReference type="Google" id="ProtNLM"/>
    </source>
</evidence>
<evidence type="ECO:0000313" key="2">
    <source>
        <dbReference type="EMBL" id="QDC43584.1"/>
    </source>
</evidence>
<feature type="signal peptide" evidence="1">
    <location>
        <begin position="1"/>
        <end position="25"/>
    </location>
</feature>